<evidence type="ECO:0000313" key="1">
    <source>
        <dbReference type="EMBL" id="KAK6727283.1"/>
    </source>
</evidence>
<keyword evidence="2" id="KW-1185">Reference proteome</keyword>
<dbReference type="EMBL" id="JAVFWL010000001">
    <property type="protein sequence ID" value="KAK6727283.1"/>
    <property type="molecule type" value="Genomic_DNA"/>
</dbReference>
<gene>
    <name evidence="1" type="primary">Necator_chrI.g1283</name>
    <name evidence="1" type="ORF">RB195_005157</name>
</gene>
<protein>
    <submittedName>
        <fullName evidence="1">Uncharacterized protein</fullName>
    </submittedName>
</protein>
<sequence length="184" mass="20963">MLWHQKILESSRFNQYLTPNSRQRPSAFASILELLAYPGSDICRGSLFSVLCIYNNRTDVHQINSQKQGRGKKQEYYKYVQFLVTFQAVQKVWECLKRCIRRRLGQGTGGLANLCEPRRLDVVHAAGPEMESSVLLSEGVTGAITDVLFHLVAKSLSSFKEDRDQNHHKGMVLSRSQVDVTFGW</sequence>
<evidence type="ECO:0000313" key="2">
    <source>
        <dbReference type="Proteomes" id="UP001303046"/>
    </source>
</evidence>
<comment type="caution">
    <text evidence="1">The sequence shown here is derived from an EMBL/GenBank/DDBJ whole genome shotgun (WGS) entry which is preliminary data.</text>
</comment>
<organism evidence="1 2">
    <name type="scientific">Necator americanus</name>
    <name type="common">Human hookworm</name>
    <dbReference type="NCBI Taxonomy" id="51031"/>
    <lineage>
        <taxon>Eukaryota</taxon>
        <taxon>Metazoa</taxon>
        <taxon>Ecdysozoa</taxon>
        <taxon>Nematoda</taxon>
        <taxon>Chromadorea</taxon>
        <taxon>Rhabditida</taxon>
        <taxon>Rhabditina</taxon>
        <taxon>Rhabditomorpha</taxon>
        <taxon>Strongyloidea</taxon>
        <taxon>Ancylostomatidae</taxon>
        <taxon>Bunostominae</taxon>
        <taxon>Necator</taxon>
    </lineage>
</organism>
<reference evidence="1 2" key="1">
    <citation type="submission" date="2023-08" db="EMBL/GenBank/DDBJ databases">
        <title>A Necator americanus chromosomal reference genome.</title>
        <authorList>
            <person name="Ilik V."/>
            <person name="Petrzelkova K.J."/>
            <person name="Pardy F."/>
            <person name="Fuh T."/>
            <person name="Niatou-Singa F.S."/>
            <person name="Gouil Q."/>
            <person name="Baker L."/>
            <person name="Ritchie M.E."/>
            <person name="Jex A.R."/>
            <person name="Gazzola D."/>
            <person name="Li H."/>
            <person name="Toshio Fujiwara R."/>
            <person name="Zhan B."/>
            <person name="Aroian R.V."/>
            <person name="Pafco B."/>
            <person name="Schwarz E.M."/>
        </authorList>
    </citation>
    <scope>NUCLEOTIDE SEQUENCE [LARGE SCALE GENOMIC DNA]</scope>
    <source>
        <strain evidence="1 2">Aroian</strain>
        <tissue evidence="1">Whole animal</tissue>
    </source>
</reference>
<dbReference type="Proteomes" id="UP001303046">
    <property type="component" value="Unassembled WGS sequence"/>
</dbReference>
<proteinExistence type="predicted"/>
<accession>A0ABR1BPQ0</accession>
<name>A0ABR1BPQ0_NECAM</name>